<reference evidence="7" key="1">
    <citation type="journal article" date="2015" name="Nat. Genet.">
        <title>The pineapple genome and the evolution of CAM photosynthesis.</title>
        <authorList>
            <person name="Ming R."/>
            <person name="VanBuren R."/>
            <person name="Wai C.M."/>
            <person name="Tang H."/>
            <person name="Schatz M.C."/>
            <person name="Bowers J.E."/>
            <person name="Lyons E."/>
            <person name="Wang M.L."/>
            <person name="Chen J."/>
            <person name="Biggers E."/>
            <person name="Zhang J."/>
            <person name="Huang L."/>
            <person name="Zhang L."/>
            <person name="Miao W."/>
            <person name="Zhang J."/>
            <person name="Ye Z."/>
            <person name="Miao C."/>
            <person name="Lin Z."/>
            <person name="Wang H."/>
            <person name="Zhou H."/>
            <person name="Yim W.C."/>
            <person name="Priest H.D."/>
            <person name="Zheng C."/>
            <person name="Woodhouse M."/>
            <person name="Edger P.P."/>
            <person name="Guyot R."/>
            <person name="Guo H.B."/>
            <person name="Guo H."/>
            <person name="Zheng G."/>
            <person name="Singh R."/>
            <person name="Sharma A."/>
            <person name="Min X."/>
            <person name="Zheng Y."/>
            <person name="Lee H."/>
            <person name="Gurtowski J."/>
            <person name="Sedlazeck F.J."/>
            <person name="Harkess A."/>
            <person name="McKain M.R."/>
            <person name="Liao Z."/>
            <person name="Fang J."/>
            <person name="Liu J."/>
            <person name="Zhang X."/>
            <person name="Zhang Q."/>
            <person name="Hu W."/>
            <person name="Qin Y."/>
            <person name="Wang K."/>
            <person name="Chen L.Y."/>
            <person name="Shirley N."/>
            <person name="Lin Y.R."/>
            <person name="Liu L.Y."/>
            <person name="Hernandez A.G."/>
            <person name="Wright C.L."/>
            <person name="Bulone V."/>
            <person name="Tuskan G.A."/>
            <person name="Heath K."/>
            <person name="Zee F."/>
            <person name="Moore P.H."/>
            <person name="Sunkar R."/>
            <person name="Leebens-Mack J.H."/>
            <person name="Mockler T."/>
            <person name="Bennetzen J.L."/>
            <person name="Freeling M."/>
            <person name="Sankoff D."/>
            <person name="Paterson A.H."/>
            <person name="Zhu X."/>
            <person name="Yang X."/>
            <person name="Smith J.A."/>
            <person name="Cushman J.C."/>
            <person name="Paull R.E."/>
            <person name="Yu Q."/>
        </authorList>
    </citation>
    <scope>NUCLEOTIDE SEQUENCE [LARGE SCALE GENOMIC DNA]</scope>
    <source>
        <strain evidence="7">cv. F153</strain>
    </source>
</reference>
<dbReference type="InterPro" id="IPR008930">
    <property type="entry name" value="Terpenoid_cyclase/PrenylTrfase"/>
</dbReference>
<keyword evidence="2" id="KW-0479">Metal-binding</keyword>
<comment type="cofactor">
    <cofactor evidence="1">
        <name>Mg(2+)</name>
        <dbReference type="ChEBI" id="CHEBI:18420"/>
    </cofactor>
</comment>
<dbReference type="RefSeq" id="XP_020103575.1">
    <property type="nucleotide sequence ID" value="XM_020247986.1"/>
</dbReference>
<dbReference type="Gene3D" id="1.50.10.160">
    <property type="match status" value="1"/>
</dbReference>
<evidence type="ECO:0000256" key="4">
    <source>
        <dbReference type="ARBA" id="ARBA00023239"/>
    </source>
</evidence>
<dbReference type="FunFam" id="1.50.10.160:FF:000002">
    <property type="entry name" value="cis-abienol synthase, chloroplastic"/>
    <property type="match status" value="1"/>
</dbReference>
<organism evidence="7 8">
    <name type="scientific">Ananas comosus</name>
    <name type="common">Pineapple</name>
    <name type="synonym">Ananas ananas</name>
    <dbReference type="NCBI Taxonomy" id="4615"/>
    <lineage>
        <taxon>Eukaryota</taxon>
        <taxon>Viridiplantae</taxon>
        <taxon>Streptophyta</taxon>
        <taxon>Embryophyta</taxon>
        <taxon>Tracheophyta</taxon>
        <taxon>Spermatophyta</taxon>
        <taxon>Magnoliopsida</taxon>
        <taxon>Liliopsida</taxon>
        <taxon>Poales</taxon>
        <taxon>Bromeliaceae</taxon>
        <taxon>Bromelioideae</taxon>
        <taxon>Ananas</taxon>
    </lineage>
</organism>
<dbReference type="SUPFAM" id="SSF48239">
    <property type="entry name" value="Terpenoid cyclases/Protein prenyltransferases"/>
    <property type="match status" value="2"/>
</dbReference>
<dbReference type="SUPFAM" id="SSF48576">
    <property type="entry name" value="Terpenoid synthases"/>
    <property type="match status" value="1"/>
</dbReference>
<dbReference type="PANTHER" id="PTHR31739:SF3">
    <property type="entry name" value="ENT-KAUR-16-ENE SYNTHASE, CHLOROPLASTIC"/>
    <property type="match status" value="1"/>
</dbReference>
<name>A0A6P5GDW7_ANACO</name>
<feature type="domain" description="Terpene synthase metal-binding" evidence="6">
    <location>
        <begin position="497"/>
        <end position="733"/>
    </location>
</feature>
<dbReference type="Pfam" id="PF01397">
    <property type="entry name" value="Terpene_synth"/>
    <property type="match status" value="1"/>
</dbReference>
<dbReference type="InterPro" id="IPR001906">
    <property type="entry name" value="Terpene_synth_N"/>
</dbReference>
<dbReference type="InterPro" id="IPR050148">
    <property type="entry name" value="Terpene_synthase-like"/>
</dbReference>
<protein>
    <submittedName>
        <fullName evidence="8">Ent-kaur-16-ene synthase, chloroplastic-like</fullName>
    </submittedName>
</protein>
<dbReference type="GO" id="GO:0016102">
    <property type="term" value="P:diterpenoid biosynthetic process"/>
    <property type="evidence" value="ECO:0007669"/>
    <property type="project" value="InterPro"/>
</dbReference>
<sequence length="814" mass="92351">MSLNALSFPLCCIRSSDIQISRVRAKKTVRASLPRVSSANWDDGKEESSANLSVTCSRESEKRIREQLSKVEYSVSSYDTAWVAMVPSPGSPQTPCFPQCVDWMLQNQNSNGSWGLDHIHPSLIKDALSSTLASVLALKRWNVGEEHVRRGLHYIGSNLSCIMDENYQSPVGFNIIFPGMLERAIDLGLDIPIRQHAIQDILCLRDLELKRDSANNSEGRKAYMAYVSEGLGNLQDWNEVMKYQRKNGSLFNSPATTAVALTHRYDVKALDYLHAILRRFGSSVPTVYPFEMHTQLCMVDTLEKLGISRLFAYEIKTILDRIYRCWLENDEELSSDMTACAMAFRLLRMNGYDVSSDGHNFHNSVQGYLKDMKTVLEFHKASQIKILDCEQVLDKLGSWSSSFLKEEVSSNSKHSSRVISQEADYVLKFPFYANLERLEHKRNIENFDVANYQILKTSYKSFCTSDDLLKLAIEDFSSCQSIYQKELQHLQSWVRENRLDQLGFARDKLTYCYLSAAATLYPPELTDARMSWTKNSLLTTVVDDFFDVGGSREELENLISLVEKWDGNHEKEFCSEHVEILFSAVYSTINELGAKASVVQNRSVTGHLVEIWLSAIRTMMEEAEWMRNKTAPTIEQYMENGFVSFALGPVLLPALYFVGPKLSEEAVADPEYHELFRLVSICGRLLNDMQSYEREGKQGKLNSVSLLVLQAGSSASIEEAKMEIKRSVETSRRELLRLVLKEGSVIPRSCKDLFWKACRILHLFYMNTDGYTSPKEMVSAVNAVIHEPLKISHLLSAVPGENTNTNSKLEPESV</sequence>
<evidence type="ECO:0000259" key="6">
    <source>
        <dbReference type="Pfam" id="PF03936"/>
    </source>
</evidence>
<dbReference type="GO" id="GO:0010333">
    <property type="term" value="F:terpene synthase activity"/>
    <property type="evidence" value="ECO:0007669"/>
    <property type="project" value="InterPro"/>
</dbReference>
<dbReference type="CDD" id="cd00684">
    <property type="entry name" value="Terpene_cyclase_plant_C1"/>
    <property type="match status" value="1"/>
</dbReference>
<dbReference type="GeneID" id="109720708"/>
<dbReference type="InterPro" id="IPR044814">
    <property type="entry name" value="Terpene_cyclase_plant_C1"/>
</dbReference>
<dbReference type="FunFam" id="1.50.10.130:FF:000002">
    <property type="entry name" value="Ent-copalyl diphosphate synthase, chloroplastic"/>
    <property type="match status" value="1"/>
</dbReference>
<dbReference type="Gene3D" id="1.10.600.10">
    <property type="entry name" value="Farnesyl Diphosphate Synthase"/>
    <property type="match status" value="1"/>
</dbReference>
<dbReference type="InterPro" id="IPR005630">
    <property type="entry name" value="Terpene_synthase_metal-bd"/>
</dbReference>
<dbReference type="PANTHER" id="PTHR31739">
    <property type="entry name" value="ENT-COPALYL DIPHOSPHATE SYNTHASE, CHLOROPLASTIC"/>
    <property type="match status" value="1"/>
</dbReference>
<dbReference type="SFLD" id="SFLDG01014">
    <property type="entry name" value="Terpene_Cyclase_Like_1_N-term"/>
    <property type="match status" value="1"/>
</dbReference>
<dbReference type="FunFam" id="1.10.600.10:FF:000005">
    <property type="entry name" value="Ent-kaur-16-ene synthase, chloroplastic"/>
    <property type="match status" value="1"/>
</dbReference>
<evidence type="ECO:0000313" key="8">
    <source>
        <dbReference type="RefSeq" id="XP_020103575.1"/>
    </source>
</evidence>
<gene>
    <name evidence="8" type="primary">LOC109720708</name>
</gene>
<dbReference type="InterPro" id="IPR008949">
    <property type="entry name" value="Isoprenoid_synthase_dom_sf"/>
</dbReference>
<feature type="domain" description="Terpene synthase N-terminal" evidence="5">
    <location>
        <begin position="236"/>
        <end position="424"/>
    </location>
</feature>
<dbReference type="Gene3D" id="1.50.10.130">
    <property type="entry name" value="Terpene synthase, N-terminal domain"/>
    <property type="match status" value="1"/>
</dbReference>
<dbReference type="AlphaFoldDB" id="A0A6P5GDW7"/>
<dbReference type="InterPro" id="IPR036965">
    <property type="entry name" value="Terpene_synth_N_sf"/>
</dbReference>
<reference evidence="8" key="2">
    <citation type="submission" date="2025-08" db="UniProtKB">
        <authorList>
            <consortium name="RefSeq"/>
        </authorList>
    </citation>
    <scope>IDENTIFICATION</scope>
    <source>
        <tissue evidence="8">Leaf</tissue>
    </source>
</reference>
<keyword evidence="7" id="KW-1185">Reference proteome</keyword>
<evidence type="ECO:0000259" key="5">
    <source>
        <dbReference type="Pfam" id="PF01397"/>
    </source>
</evidence>
<evidence type="ECO:0000256" key="3">
    <source>
        <dbReference type="ARBA" id="ARBA00022842"/>
    </source>
</evidence>
<evidence type="ECO:0000256" key="2">
    <source>
        <dbReference type="ARBA" id="ARBA00022723"/>
    </source>
</evidence>
<evidence type="ECO:0000256" key="1">
    <source>
        <dbReference type="ARBA" id="ARBA00001946"/>
    </source>
</evidence>
<keyword evidence="3" id="KW-0460">Magnesium</keyword>
<dbReference type="OrthoDB" id="2343925at2759"/>
<proteinExistence type="predicted"/>
<dbReference type="Proteomes" id="UP000515123">
    <property type="component" value="Linkage group 14"/>
</dbReference>
<dbReference type="GO" id="GO:0000287">
    <property type="term" value="F:magnesium ion binding"/>
    <property type="evidence" value="ECO:0007669"/>
    <property type="project" value="InterPro"/>
</dbReference>
<evidence type="ECO:0000313" key="7">
    <source>
        <dbReference type="Proteomes" id="UP000515123"/>
    </source>
</evidence>
<dbReference type="Pfam" id="PF03936">
    <property type="entry name" value="Terpene_synth_C"/>
    <property type="match status" value="1"/>
</dbReference>
<accession>A0A6P5GDW7</accession>
<keyword evidence="4" id="KW-0456">Lyase</keyword>